<keyword evidence="9 17" id="KW-0808">Transferase</keyword>
<keyword evidence="13" id="KW-0220">Diaminopimelate biosynthesis</keyword>
<evidence type="ECO:0000313" key="20">
    <source>
        <dbReference type="EMBL" id="TDD90260.1"/>
    </source>
</evidence>
<dbReference type="GO" id="GO:0009089">
    <property type="term" value="P:lysine biosynthetic process via diaminopimelate"/>
    <property type="evidence" value="ECO:0007669"/>
    <property type="project" value="UniProtKB-UniPathway"/>
</dbReference>
<evidence type="ECO:0000256" key="18">
    <source>
        <dbReference type="RuleBase" id="RU004249"/>
    </source>
</evidence>
<dbReference type="InterPro" id="IPR001057">
    <property type="entry name" value="Glu/AcGlu_kinase"/>
</dbReference>
<dbReference type="Pfam" id="PF22468">
    <property type="entry name" value="ACT_9"/>
    <property type="match status" value="2"/>
</dbReference>
<dbReference type="NCBIfam" id="NF005154">
    <property type="entry name" value="PRK06635.1-2"/>
    <property type="match status" value="1"/>
</dbReference>
<keyword evidence="14" id="KW-0457">Lysine biosynthesis</keyword>
<dbReference type="Proteomes" id="UP000294723">
    <property type="component" value="Unassembled WGS sequence"/>
</dbReference>
<comment type="pathway">
    <text evidence="4 18">Amino-acid biosynthesis; L-threonine biosynthesis; L-threonine from L-aspartate: step 1/5.</text>
</comment>
<dbReference type="NCBIfam" id="TIGR00657">
    <property type="entry name" value="asp_kinases"/>
    <property type="match status" value="1"/>
</dbReference>
<gene>
    <name evidence="20" type="ORF">E1202_08725</name>
</gene>
<reference evidence="20 21" key="1">
    <citation type="submission" date="2019-03" db="EMBL/GenBank/DDBJ databases">
        <title>Draft genome sequences of novel Actinobacteria.</title>
        <authorList>
            <person name="Sahin N."/>
            <person name="Ay H."/>
            <person name="Saygin H."/>
        </authorList>
    </citation>
    <scope>NUCLEOTIDE SEQUENCE [LARGE SCALE GENOMIC DNA]</scope>
    <source>
        <strain evidence="20 21">5K548</strain>
    </source>
</reference>
<dbReference type="SUPFAM" id="SSF53633">
    <property type="entry name" value="Carbamate kinase-like"/>
    <property type="match status" value="1"/>
</dbReference>
<evidence type="ECO:0000313" key="21">
    <source>
        <dbReference type="Proteomes" id="UP000294723"/>
    </source>
</evidence>
<protein>
    <recommendedName>
        <fullName evidence="7 17">Aspartokinase</fullName>
        <ecNumber evidence="6 17">2.7.2.4</ecNumber>
    </recommendedName>
</protein>
<name>A0A4R5BXZ8_9PSEU</name>
<dbReference type="InterPro" id="IPR001341">
    <property type="entry name" value="Asp_kinase"/>
</dbReference>
<dbReference type="CDD" id="cd04923">
    <property type="entry name" value="ACT_AK-LysC-DapG-like_2"/>
    <property type="match status" value="1"/>
</dbReference>
<dbReference type="GO" id="GO:0005829">
    <property type="term" value="C:cytosol"/>
    <property type="evidence" value="ECO:0007669"/>
    <property type="project" value="TreeGrafter"/>
</dbReference>
<evidence type="ECO:0000256" key="14">
    <source>
        <dbReference type="ARBA" id="ARBA00023154"/>
    </source>
</evidence>
<keyword evidence="21" id="KW-1185">Reference proteome</keyword>
<dbReference type="RefSeq" id="WP_132682077.1">
    <property type="nucleotide sequence ID" value="NZ_SMLA01000009.1"/>
</dbReference>
<evidence type="ECO:0000256" key="5">
    <source>
        <dbReference type="ARBA" id="ARBA00010122"/>
    </source>
</evidence>
<comment type="catalytic activity">
    <reaction evidence="15 17">
        <text>L-aspartate + ATP = 4-phospho-L-aspartate + ADP</text>
        <dbReference type="Rhea" id="RHEA:23776"/>
        <dbReference type="ChEBI" id="CHEBI:29991"/>
        <dbReference type="ChEBI" id="CHEBI:30616"/>
        <dbReference type="ChEBI" id="CHEBI:57535"/>
        <dbReference type="ChEBI" id="CHEBI:456216"/>
        <dbReference type="EC" id="2.7.2.4"/>
    </reaction>
</comment>
<evidence type="ECO:0000256" key="10">
    <source>
        <dbReference type="ARBA" id="ARBA00022741"/>
    </source>
</evidence>
<dbReference type="InterPro" id="IPR054352">
    <property type="entry name" value="ACT_Aspartokinase"/>
</dbReference>
<organism evidence="20 21">
    <name type="scientific">Saccharopolyspora karakumensis</name>
    <dbReference type="NCBI Taxonomy" id="2530386"/>
    <lineage>
        <taxon>Bacteria</taxon>
        <taxon>Bacillati</taxon>
        <taxon>Actinomycetota</taxon>
        <taxon>Actinomycetes</taxon>
        <taxon>Pseudonocardiales</taxon>
        <taxon>Pseudonocardiaceae</taxon>
        <taxon>Saccharopolyspora</taxon>
    </lineage>
</organism>
<dbReference type="CDD" id="cd04261">
    <property type="entry name" value="AAK_AKii-LysC-BS"/>
    <property type="match status" value="1"/>
</dbReference>
<dbReference type="UniPathway" id="UPA00051">
    <property type="reaction ID" value="UER00462"/>
</dbReference>
<keyword evidence="11 17" id="KW-0418">Kinase</keyword>
<evidence type="ECO:0000259" key="19">
    <source>
        <dbReference type="PROSITE" id="PS51671"/>
    </source>
</evidence>
<dbReference type="UniPathway" id="UPA00034">
    <property type="reaction ID" value="UER00015"/>
</dbReference>
<keyword evidence="12 16" id="KW-0067">ATP-binding</keyword>
<evidence type="ECO:0000256" key="9">
    <source>
        <dbReference type="ARBA" id="ARBA00022679"/>
    </source>
</evidence>
<dbReference type="InterPro" id="IPR041740">
    <property type="entry name" value="AKii-LysC-BS"/>
</dbReference>
<feature type="binding site" evidence="16">
    <location>
        <position position="180"/>
    </location>
    <ligand>
        <name>ATP</name>
        <dbReference type="ChEBI" id="CHEBI:30616"/>
    </ligand>
</feature>
<evidence type="ECO:0000256" key="1">
    <source>
        <dbReference type="ARBA" id="ARBA00002843"/>
    </source>
</evidence>
<proteinExistence type="inferred from homology"/>
<dbReference type="InterPro" id="IPR001048">
    <property type="entry name" value="Asp/Glu/Uridylate_kinase"/>
</dbReference>
<dbReference type="InterPro" id="IPR018042">
    <property type="entry name" value="Aspartate_kinase_CS"/>
</dbReference>
<feature type="binding site" evidence="16">
    <location>
        <position position="74"/>
    </location>
    <ligand>
        <name>substrate</name>
    </ligand>
</feature>
<dbReference type="Pfam" id="PF00696">
    <property type="entry name" value="AA_kinase"/>
    <property type="match status" value="1"/>
</dbReference>
<dbReference type="EC" id="2.7.2.4" evidence="6 17"/>
<feature type="binding site" evidence="16">
    <location>
        <position position="185"/>
    </location>
    <ligand>
        <name>ATP</name>
        <dbReference type="ChEBI" id="CHEBI:30616"/>
    </ligand>
</feature>
<accession>A0A4R5BXZ8</accession>
<keyword evidence="8 18" id="KW-0028">Amino-acid biosynthesis</keyword>
<dbReference type="CDD" id="cd04913">
    <property type="entry name" value="ACT_AKii-LysC-BS-like_1"/>
    <property type="match status" value="1"/>
</dbReference>
<dbReference type="InterPro" id="IPR036393">
    <property type="entry name" value="AceGlu_kinase-like_sf"/>
</dbReference>
<dbReference type="InterPro" id="IPR045865">
    <property type="entry name" value="ACT-like_dom_sf"/>
</dbReference>
<feature type="domain" description="ACT" evidence="19">
    <location>
        <begin position="267"/>
        <end position="352"/>
    </location>
</feature>
<dbReference type="PROSITE" id="PS51671">
    <property type="entry name" value="ACT"/>
    <property type="match status" value="1"/>
</dbReference>
<dbReference type="Gene3D" id="3.40.1160.10">
    <property type="entry name" value="Acetylglutamate kinase-like"/>
    <property type="match status" value="1"/>
</dbReference>
<evidence type="ECO:0000256" key="12">
    <source>
        <dbReference type="ARBA" id="ARBA00022840"/>
    </source>
</evidence>
<dbReference type="PANTHER" id="PTHR21499:SF3">
    <property type="entry name" value="ASPARTOKINASE"/>
    <property type="match status" value="1"/>
</dbReference>
<comment type="pathway">
    <text evidence="3 18">Amino-acid biosynthesis; L-methionine biosynthesis via de novo pathway; L-homoserine from L-aspartate: step 1/3.</text>
</comment>
<dbReference type="GO" id="GO:0004072">
    <property type="term" value="F:aspartate kinase activity"/>
    <property type="evidence" value="ECO:0007669"/>
    <property type="project" value="UniProtKB-EC"/>
</dbReference>
<evidence type="ECO:0000256" key="15">
    <source>
        <dbReference type="ARBA" id="ARBA00047872"/>
    </source>
</evidence>
<dbReference type="UniPathway" id="UPA00050">
    <property type="reaction ID" value="UER00461"/>
</dbReference>
<dbReference type="PANTHER" id="PTHR21499">
    <property type="entry name" value="ASPARTATE KINASE"/>
    <property type="match status" value="1"/>
</dbReference>
<evidence type="ECO:0000256" key="3">
    <source>
        <dbReference type="ARBA" id="ARBA00004986"/>
    </source>
</evidence>
<comment type="similarity">
    <text evidence="5 17">Belongs to the aspartokinase family.</text>
</comment>
<dbReference type="SUPFAM" id="SSF55021">
    <property type="entry name" value="ACT-like"/>
    <property type="match status" value="2"/>
</dbReference>
<evidence type="ECO:0000256" key="16">
    <source>
        <dbReference type="PIRSR" id="PIRSR000726-1"/>
    </source>
</evidence>
<evidence type="ECO:0000256" key="2">
    <source>
        <dbReference type="ARBA" id="ARBA00004766"/>
    </source>
</evidence>
<dbReference type="InterPro" id="IPR005260">
    <property type="entry name" value="Asp_kin_monofn"/>
</dbReference>
<evidence type="ECO:0000256" key="8">
    <source>
        <dbReference type="ARBA" id="ARBA00022605"/>
    </source>
</evidence>
<comment type="caution">
    <text evidence="20">The sequence shown here is derived from an EMBL/GenBank/DDBJ whole genome shotgun (WGS) entry which is preliminary data.</text>
</comment>
<dbReference type="GO" id="GO:0009088">
    <property type="term" value="P:threonine biosynthetic process"/>
    <property type="evidence" value="ECO:0007669"/>
    <property type="project" value="UniProtKB-UniPathway"/>
</dbReference>
<dbReference type="FunFam" id="3.40.1160.10:FF:000002">
    <property type="entry name" value="Aspartokinase"/>
    <property type="match status" value="1"/>
</dbReference>
<dbReference type="NCBIfam" id="NF005155">
    <property type="entry name" value="PRK06635.1-4"/>
    <property type="match status" value="1"/>
</dbReference>
<evidence type="ECO:0000256" key="7">
    <source>
        <dbReference type="ARBA" id="ARBA00016273"/>
    </source>
</evidence>
<evidence type="ECO:0000256" key="4">
    <source>
        <dbReference type="ARBA" id="ARBA00005139"/>
    </source>
</evidence>
<evidence type="ECO:0000256" key="13">
    <source>
        <dbReference type="ARBA" id="ARBA00022915"/>
    </source>
</evidence>
<evidence type="ECO:0000256" key="11">
    <source>
        <dbReference type="ARBA" id="ARBA00022777"/>
    </source>
</evidence>
<dbReference type="NCBIfam" id="NF005153">
    <property type="entry name" value="PRK06635.1-1"/>
    <property type="match status" value="1"/>
</dbReference>
<comment type="function">
    <text evidence="1">Catalyzes the phosphorylation of the beta-carboxyl group of aspartic acid with ATP to yield 4-phospho-L-aspartate, which is involved in the branched biosynthetic pathway leading to the biosynthesis of amino acids lysine, threonine, isoleucine and methionine.</text>
</comment>
<evidence type="ECO:0000256" key="17">
    <source>
        <dbReference type="RuleBase" id="RU003448"/>
    </source>
</evidence>
<keyword evidence="10 16" id="KW-0547">Nucleotide-binding</keyword>
<feature type="binding site" evidence="16">
    <location>
        <begin position="7"/>
        <end position="10"/>
    </location>
    <ligand>
        <name>ATP</name>
        <dbReference type="ChEBI" id="CHEBI:30616"/>
    </ligand>
</feature>
<dbReference type="GO" id="GO:0005524">
    <property type="term" value="F:ATP binding"/>
    <property type="evidence" value="ECO:0007669"/>
    <property type="project" value="UniProtKB-KW"/>
</dbReference>
<dbReference type="NCBIfam" id="TIGR00656">
    <property type="entry name" value="asp_kin_monofn"/>
    <property type="match status" value="1"/>
</dbReference>
<dbReference type="PRINTS" id="PR00474">
    <property type="entry name" value="GLU5KINASE"/>
</dbReference>
<comment type="pathway">
    <text evidence="2 18">Amino-acid biosynthesis; L-lysine biosynthesis via DAP pathway; (S)-tetrahydrodipicolinate from L-aspartate: step 1/4.</text>
</comment>
<dbReference type="PIRSF" id="PIRSF000726">
    <property type="entry name" value="Asp_kin"/>
    <property type="match status" value="1"/>
</dbReference>
<dbReference type="PROSITE" id="PS00324">
    <property type="entry name" value="ASPARTOKINASE"/>
    <property type="match status" value="1"/>
</dbReference>
<dbReference type="GO" id="GO:0009090">
    <property type="term" value="P:homoserine biosynthetic process"/>
    <property type="evidence" value="ECO:0007669"/>
    <property type="project" value="TreeGrafter"/>
</dbReference>
<dbReference type="Gene3D" id="3.30.70.260">
    <property type="match status" value="2"/>
</dbReference>
<feature type="binding site" evidence="16">
    <location>
        <position position="47"/>
    </location>
    <ligand>
        <name>substrate</name>
    </ligand>
</feature>
<sequence>MALVVQKYGGSSLESADRIKRVAERIVETRKAGNDVVVVCSAMGDTTDELLDLAKQVNPAPPERELDMLLTAGERISNALVAMAVESLGVEAQSFTGSQAGMITTSAHQNARIVDVTPGRIQEALAEGQVALVAGFQGVSQDTKDITTLGRGGSDTTAVAVAAAMNADVCEIYTDVDGIYTADPRIVPDAKHLDHITYEEMLEMAATGAKVLHLRAVEYARRYGVPLHVRSSYSPKPGTTVSGSVEDLSVEQAMITGVSHDRSEAKVTVRGVPDNPGVAGRIFRVVADAEIDIDMVLQNISGTASGKTDITFTVARSNGAVAVAELEKISGEVGFEEVVYDDQVGKVSLVGAGMRSHPGVTATFCEALSNAGVNIDIINTSEIRISVLIQDTQLDTAVQALHAAFELGGDEEAVVYAGSGR</sequence>
<feature type="binding site" evidence="16">
    <location>
        <begin position="174"/>
        <end position="175"/>
    </location>
    <ligand>
        <name>ATP</name>
        <dbReference type="ChEBI" id="CHEBI:30616"/>
    </ligand>
</feature>
<dbReference type="InterPro" id="IPR002912">
    <property type="entry name" value="ACT_dom"/>
</dbReference>
<dbReference type="EMBL" id="SMLA01000009">
    <property type="protein sequence ID" value="TDD90260.1"/>
    <property type="molecule type" value="Genomic_DNA"/>
</dbReference>
<evidence type="ECO:0000256" key="6">
    <source>
        <dbReference type="ARBA" id="ARBA00013059"/>
    </source>
</evidence>
<feature type="binding site" evidence="16">
    <location>
        <begin position="210"/>
        <end position="211"/>
    </location>
    <ligand>
        <name>ATP</name>
        <dbReference type="ChEBI" id="CHEBI:30616"/>
    </ligand>
</feature>
<dbReference type="AlphaFoldDB" id="A0A4R5BXZ8"/>
<dbReference type="GO" id="GO:0019877">
    <property type="term" value="P:diaminopimelate biosynthetic process"/>
    <property type="evidence" value="ECO:0007669"/>
    <property type="project" value="UniProtKB-KW"/>
</dbReference>